<dbReference type="PROSITE" id="PS51257">
    <property type="entry name" value="PROKAR_LIPOPROTEIN"/>
    <property type="match status" value="1"/>
</dbReference>
<dbReference type="Pfam" id="PF01436">
    <property type="entry name" value="NHL"/>
    <property type="match status" value="2"/>
</dbReference>
<keyword evidence="4" id="KW-1185">Reference proteome</keyword>
<name>A0A363NYR8_9SPHI</name>
<comment type="caution">
    <text evidence="3">The sequence shown here is derived from an EMBL/GenBank/DDBJ whole genome shotgun (WGS) entry which is preliminary data.</text>
</comment>
<dbReference type="InterPro" id="IPR011042">
    <property type="entry name" value="6-blade_b-propeller_TolB-like"/>
</dbReference>
<dbReference type="Gene3D" id="2.40.10.500">
    <property type="match status" value="1"/>
</dbReference>
<dbReference type="Gene3D" id="2.60.40.10">
    <property type="entry name" value="Immunoglobulins"/>
    <property type="match status" value="1"/>
</dbReference>
<dbReference type="InterPro" id="IPR001258">
    <property type="entry name" value="NHL_repeat"/>
</dbReference>
<dbReference type="RefSeq" id="WP_108632118.1">
    <property type="nucleotide sequence ID" value="NZ_QCXX01000001.1"/>
</dbReference>
<evidence type="ECO:0000313" key="3">
    <source>
        <dbReference type="EMBL" id="PUV25811.1"/>
    </source>
</evidence>
<dbReference type="Gene3D" id="2.120.10.30">
    <property type="entry name" value="TolB, C-terminal domain"/>
    <property type="match status" value="1"/>
</dbReference>
<dbReference type="EMBL" id="QCXX01000001">
    <property type="protein sequence ID" value="PUV25811.1"/>
    <property type="molecule type" value="Genomic_DNA"/>
</dbReference>
<dbReference type="InterPro" id="IPR002909">
    <property type="entry name" value="IPT_dom"/>
</dbReference>
<evidence type="ECO:0000259" key="2">
    <source>
        <dbReference type="Pfam" id="PF01833"/>
    </source>
</evidence>
<dbReference type="InterPro" id="IPR013783">
    <property type="entry name" value="Ig-like_fold"/>
</dbReference>
<proteinExistence type="predicted"/>
<dbReference type="Proteomes" id="UP000250831">
    <property type="component" value="Unassembled WGS sequence"/>
</dbReference>
<gene>
    <name evidence="3" type="ORF">DCO56_02220</name>
</gene>
<feature type="domain" description="IPT/TIG" evidence="2">
    <location>
        <begin position="41"/>
        <end position="121"/>
    </location>
</feature>
<keyword evidence="1" id="KW-0677">Repeat</keyword>
<dbReference type="PANTHER" id="PTHR13833">
    <property type="match status" value="1"/>
</dbReference>
<dbReference type="SUPFAM" id="SSF81296">
    <property type="entry name" value="E set domains"/>
    <property type="match status" value="1"/>
</dbReference>
<dbReference type="OrthoDB" id="791543at2"/>
<dbReference type="Pfam" id="PF01833">
    <property type="entry name" value="TIG"/>
    <property type="match status" value="1"/>
</dbReference>
<dbReference type="CDD" id="cd00603">
    <property type="entry name" value="IPT_PCSR"/>
    <property type="match status" value="1"/>
</dbReference>
<protein>
    <recommendedName>
        <fullName evidence="2">IPT/TIG domain-containing protein</fullName>
    </recommendedName>
</protein>
<sequence>MKLIYKKYLFFPLLSLVLLVGICSCKKDNMGAAHDPNAAIVVTDFLPKQGIYGTEVLINGENFTTDTTAISVKLNGIPLKIIASNGTQIMAIVPKRAGSGVIEVSIGGKTGTSKDSYNYIYKRTVSTLAGNGTAGFFNGKGTDAKFNFGGEPWYRNGGIAVDDALNVYVTDPGNHCIRKIDPAGNVSTLAGSPSNAGFAEGKGGEARFSLPYGLTIDEQGNLYCVDPGNWDIRKITPDGTAKLVAWAAREPWFITYDRTSKKLYYNSVTSPAPIYQLNTDGTAVTTVIDGLNFPAGMACGPDGSLYICIHGDNQIRKYDPKTWKHTMSAGSGKYGYKNGLNTEAEFALPWGIAADNQGNVYVAGNGTAGADSGSPDQSIRLVDGKTFQVSTFAGSNIAGFTNAVGEAASFNVPEGVAVDKNGTVYVIDKKNNSVRKIISE</sequence>
<accession>A0A363NYR8</accession>
<reference evidence="3 4" key="1">
    <citation type="submission" date="2018-04" db="EMBL/GenBank/DDBJ databases">
        <title>Sphingobacterium sp. M46 Genome.</title>
        <authorList>
            <person name="Cheng J."/>
            <person name="Li Y."/>
        </authorList>
    </citation>
    <scope>NUCLEOTIDE SEQUENCE [LARGE SCALE GENOMIC DNA]</scope>
    <source>
        <strain evidence="3 4">M46</strain>
    </source>
</reference>
<evidence type="ECO:0000313" key="4">
    <source>
        <dbReference type="Proteomes" id="UP000250831"/>
    </source>
</evidence>
<dbReference type="SUPFAM" id="SSF101898">
    <property type="entry name" value="NHL repeat"/>
    <property type="match status" value="1"/>
</dbReference>
<evidence type="ECO:0000256" key="1">
    <source>
        <dbReference type="ARBA" id="ARBA00022737"/>
    </source>
</evidence>
<dbReference type="AlphaFoldDB" id="A0A363NYR8"/>
<organism evidence="3 4">
    <name type="scientific">Sphingobacterium athyrii</name>
    <dbReference type="NCBI Taxonomy" id="2152717"/>
    <lineage>
        <taxon>Bacteria</taxon>
        <taxon>Pseudomonadati</taxon>
        <taxon>Bacteroidota</taxon>
        <taxon>Sphingobacteriia</taxon>
        <taxon>Sphingobacteriales</taxon>
        <taxon>Sphingobacteriaceae</taxon>
        <taxon>Sphingobacterium</taxon>
    </lineage>
</organism>
<dbReference type="PANTHER" id="PTHR13833:SF71">
    <property type="entry name" value="NHL DOMAIN-CONTAINING PROTEIN"/>
    <property type="match status" value="1"/>
</dbReference>
<dbReference type="InterPro" id="IPR014756">
    <property type="entry name" value="Ig_E-set"/>
</dbReference>